<name>A0A382GFU5_9ZZZZ</name>
<feature type="compositionally biased region" description="Polar residues" evidence="1">
    <location>
        <begin position="1"/>
        <end position="17"/>
    </location>
</feature>
<evidence type="ECO:0000313" key="2">
    <source>
        <dbReference type="EMBL" id="SVB73605.1"/>
    </source>
</evidence>
<accession>A0A382GFU5</accession>
<feature type="region of interest" description="Disordered" evidence="1">
    <location>
        <begin position="1"/>
        <end position="21"/>
    </location>
</feature>
<organism evidence="2">
    <name type="scientific">marine metagenome</name>
    <dbReference type="NCBI Taxonomy" id="408172"/>
    <lineage>
        <taxon>unclassified sequences</taxon>
        <taxon>metagenomes</taxon>
        <taxon>ecological metagenomes</taxon>
    </lineage>
</organism>
<dbReference type="AlphaFoldDB" id="A0A382GFU5"/>
<dbReference type="EMBL" id="UINC01055105">
    <property type="protein sequence ID" value="SVB73605.1"/>
    <property type="molecule type" value="Genomic_DNA"/>
</dbReference>
<evidence type="ECO:0000256" key="1">
    <source>
        <dbReference type="SAM" id="MobiDB-lite"/>
    </source>
</evidence>
<protein>
    <submittedName>
        <fullName evidence="2">Uncharacterized protein</fullName>
    </submittedName>
</protein>
<reference evidence="2" key="1">
    <citation type="submission" date="2018-05" db="EMBL/GenBank/DDBJ databases">
        <authorList>
            <person name="Lanie J.A."/>
            <person name="Ng W.-L."/>
            <person name="Kazmierczak K.M."/>
            <person name="Andrzejewski T.M."/>
            <person name="Davidsen T.M."/>
            <person name="Wayne K.J."/>
            <person name="Tettelin H."/>
            <person name="Glass J.I."/>
            <person name="Rusch D."/>
            <person name="Podicherti R."/>
            <person name="Tsui H.-C.T."/>
            <person name="Winkler M.E."/>
        </authorList>
    </citation>
    <scope>NUCLEOTIDE SEQUENCE</scope>
</reference>
<gene>
    <name evidence="2" type="ORF">METZ01_LOCUS226459</name>
</gene>
<sequence>MSSKFAKNTRGNYSGADQSVGPATILRRCGPRIIPFEKLADPSKQTGVILGNLKKITRSTSEKSEKIISLQT</sequence>
<proteinExistence type="predicted"/>